<keyword evidence="1" id="KW-1133">Transmembrane helix</keyword>
<feature type="transmembrane region" description="Helical" evidence="1">
    <location>
        <begin position="36"/>
        <end position="53"/>
    </location>
</feature>
<evidence type="ECO:0000256" key="1">
    <source>
        <dbReference type="SAM" id="Phobius"/>
    </source>
</evidence>
<protein>
    <recommendedName>
        <fullName evidence="4">DUF2651 domain-containing protein</fullName>
    </recommendedName>
</protein>
<evidence type="ECO:0000313" key="2">
    <source>
        <dbReference type="EMBL" id="AXF55994.1"/>
    </source>
</evidence>
<keyword evidence="1" id="KW-0812">Transmembrane</keyword>
<keyword evidence="3" id="KW-1185">Reference proteome</keyword>
<dbReference type="AlphaFoldDB" id="A0A345BYG3"/>
<feature type="transmembrane region" description="Helical" evidence="1">
    <location>
        <begin position="65"/>
        <end position="84"/>
    </location>
</feature>
<evidence type="ECO:0000313" key="3">
    <source>
        <dbReference type="Proteomes" id="UP000252100"/>
    </source>
</evidence>
<dbReference type="Proteomes" id="UP000252100">
    <property type="component" value="Chromosome"/>
</dbReference>
<proteinExistence type="predicted"/>
<dbReference type="OrthoDB" id="2970087at2"/>
<reference evidence="2 3" key="1">
    <citation type="journal article" date="2018" name="J. Microbiol.">
        <title>Salicibibacter kimchii gen. nov., sp. nov., a moderately halophilic and alkalitolerant bacterium in the family Bacillaceae, isolated from kimchi.</title>
        <authorList>
            <person name="Jang J.Y."/>
            <person name="Oh Y.J."/>
            <person name="Lim S.K."/>
            <person name="Park H.K."/>
            <person name="Lee C."/>
            <person name="Kim J.Y."/>
            <person name="Lee M.A."/>
            <person name="Choi H.J."/>
        </authorList>
    </citation>
    <scope>NUCLEOTIDE SEQUENCE [LARGE SCALE GENOMIC DNA]</scope>
    <source>
        <strain evidence="2 3">NKC1-1</strain>
    </source>
</reference>
<keyword evidence="1" id="KW-0472">Membrane</keyword>
<sequence length="93" mass="10583">MNTVNQFALLTFFNPVITLLLGFIISNIFGRKTIQWIIGIAVTVLFFFLIVMINDLSLSDGQTWLYLALYVITVVIGMVVAITTRKYRYKSNA</sequence>
<dbReference type="KEGG" id="rue:DT065_08115"/>
<feature type="transmembrane region" description="Helical" evidence="1">
    <location>
        <begin position="6"/>
        <end position="29"/>
    </location>
</feature>
<organism evidence="2 3">
    <name type="scientific">Salicibibacter kimchii</name>
    <dbReference type="NCBI Taxonomy" id="2099786"/>
    <lineage>
        <taxon>Bacteria</taxon>
        <taxon>Bacillati</taxon>
        <taxon>Bacillota</taxon>
        <taxon>Bacilli</taxon>
        <taxon>Bacillales</taxon>
        <taxon>Bacillaceae</taxon>
        <taxon>Salicibibacter</taxon>
    </lineage>
</organism>
<accession>A0A345BYG3</accession>
<name>A0A345BYG3_9BACI</name>
<dbReference type="RefSeq" id="WP_114372376.1">
    <property type="nucleotide sequence ID" value="NZ_CP031092.1"/>
</dbReference>
<gene>
    <name evidence="2" type="ORF">DT065_08115</name>
</gene>
<dbReference type="EMBL" id="CP031092">
    <property type="protein sequence ID" value="AXF55994.1"/>
    <property type="molecule type" value="Genomic_DNA"/>
</dbReference>
<evidence type="ECO:0008006" key="4">
    <source>
        <dbReference type="Google" id="ProtNLM"/>
    </source>
</evidence>